<feature type="transmembrane region" description="Helical" evidence="1">
    <location>
        <begin position="37"/>
        <end position="56"/>
    </location>
</feature>
<feature type="transmembrane region" description="Helical" evidence="1">
    <location>
        <begin position="151"/>
        <end position="167"/>
    </location>
</feature>
<dbReference type="Proteomes" id="UP001501697">
    <property type="component" value="Unassembled WGS sequence"/>
</dbReference>
<feature type="transmembrane region" description="Helical" evidence="1">
    <location>
        <begin position="187"/>
        <end position="210"/>
    </location>
</feature>
<dbReference type="RefSeq" id="WP_344736039.1">
    <property type="nucleotide sequence ID" value="NZ_BAAAYU010000001.1"/>
</dbReference>
<feature type="transmembrane region" description="Helical" evidence="1">
    <location>
        <begin position="6"/>
        <end position="25"/>
    </location>
</feature>
<keyword evidence="3" id="KW-1185">Reference proteome</keyword>
<evidence type="ECO:0008006" key="4">
    <source>
        <dbReference type="Google" id="ProtNLM"/>
    </source>
</evidence>
<keyword evidence="1" id="KW-0812">Transmembrane</keyword>
<evidence type="ECO:0000313" key="2">
    <source>
        <dbReference type="EMBL" id="GAA3623841.1"/>
    </source>
</evidence>
<evidence type="ECO:0000256" key="1">
    <source>
        <dbReference type="SAM" id="Phobius"/>
    </source>
</evidence>
<accession>A0ABP7A2U8</accession>
<feature type="transmembrane region" description="Helical" evidence="1">
    <location>
        <begin position="62"/>
        <end position="85"/>
    </location>
</feature>
<proteinExistence type="predicted"/>
<feature type="transmembrane region" description="Helical" evidence="1">
    <location>
        <begin position="118"/>
        <end position="139"/>
    </location>
</feature>
<sequence>MTLDPLSVIVVSALVVNVSGALFVIETLVRRDEGAGRVWAVGFLSAMLASVSYLVWIQDPDAWWAIAIGNAAFVGATGGLWLGCLRFNERRMAVPVLIVLIAVIGEAAIVVAEGAGGGAWAGAVWMFVALLALAGAGAVECMRGALGATRTAWVLAIALGLQSLFYISRTTAFLTSGPDSALFQSAFGAITTSFLTVVLTIVTVVVTSVLRAPRAPLRGYRLPEASDDDLLTTEGMFAVLAALCRRAEARGETVGVVAVAIEDLDQVSTAFGSEAARRVDEVARAGVRRHTPAICPVGAYGDDALLVAVTVDTSAAARRIGGAVYRGLIEDLGGVTGGIIPVIGVGVALSDTVECDPEALVTAAMDAARRASVSVETSVLIADS</sequence>
<protein>
    <recommendedName>
        <fullName evidence="4">GGDEF domain-containing protein</fullName>
    </recommendedName>
</protein>
<feature type="transmembrane region" description="Helical" evidence="1">
    <location>
        <begin position="92"/>
        <end position="112"/>
    </location>
</feature>
<organism evidence="2 3">
    <name type="scientific">Microbacterium awajiense</name>
    <dbReference type="NCBI Taxonomy" id="415214"/>
    <lineage>
        <taxon>Bacteria</taxon>
        <taxon>Bacillati</taxon>
        <taxon>Actinomycetota</taxon>
        <taxon>Actinomycetes</taxon>
        <taxon>Micrococcales</taxon>
        <taxon>Microbacteriaceae</taxon>
        <taxon>Microbacterium</taxon>
    </lineage>
</organism>
<dbReference type="EMBL" id="BAAAYU010000001">
    <property type="protein sequence ID" value="GAA3623841.1"/>
    <property type="molecule type" value="Genomic_DNA"/>
</dbReference>
<name>A0ABP7A2U8_9MICO</name>
<reference evidence="3" key="1">
    <citation type="journal article" date="2019" name="Int. J. Syst. Evol. Microbiol.">
        <title>The Global Catalogue of Microorganisms (GCM) 10K type strain sequencing project: providing services to taxonomists for standard genome sequencing and annotation.</title>
        <authorList>
            <consortium name="The Broad Institute Genomics Platform"/>
            <consortium name="The Broad Institute Genome Sequencing Center for Infectious Disease"/>
            <person name="Wu L."/>
            <person name="Ma J."/>
        </authorList>
    </citation>
    <scope>NUCLEOTIDE SEQUENCE [LARGE SCALE GENOMIC DNA]</scope>
    <source>
        <strain evidence="3">JCM 16544</strain>
    </source>
</reference>
<evidence type="ECO:0000313" key="3">
    <source>
        <dbReference type="Proteomes" id="UP001501697"/>
    </source>
</evidence>
<comment type="caution">
    <text evidence="2">The sequence shown here is derived from an EMBL/GenBank/DDBJ whole genome shotgun (WGS) entry which is preliminary data.</text>
</comment>
<keyword evidence="1" id="KW-1133">Transmembrane helix</keyword>
<keyword evidence="1" id="KW-0472">Membrane</keyword>
<gene>
    <name evidence="2" type="ORF">GCM10022200_02600</name>
</gene>